<evidence type="ECO:0000313" key="2">
    <source>
        <dbReference type="Proteomes" id="UP000279227"/>
    </source>
</evidence>
<dbReference type="AlphaFoldDB" id="A0A3S4MUB1"/>
<dbReference type="KEGG" id="cgle:NCTC11432_04991"/>
<evidence type="ECO:0000313" key="1">
    <source>
        <dbReference type="EMBL" id="VEE11819.1"/>
    </source>
</evidence>
<dbReference type="EMBL" id="LR134289">
    <property type="protein sequence ID" value="VEE11819.1"/>
    <property type="molecule type" value="Genomic_DNA"/>
</dbReference>
<accession>A0A3S4MUB1</accession>
<dbReference type="OrthoDB" id="4427540at2"/>
<dbReference type="RefSeq" id="WP_002980968.1">
    <property type="nucleotide sequence ID" value="NZ_CP068486.1"/>
</dbReference>
<proteinExistence type="predicted"/>
<reference evidence="1 2" key="1">
    <citation type="submission" date="2018-12" db="EMBL/GenBank/DDBJ databases">
        <authorList>
            <consortium name="Pathogen Informatics"/>
        </authorList>
    </citation>
    <scope>NUCLEOTIDE SEQUENCE [LARGE SCALE GENOMIC DNA]</scope>
    <source>
        <strain evidence="1 2">NCTC11432</strain>
    </source>
</reference>
<dbReference type="STRING" id="525257.HMPREF0204_14821"/>
<organism evidence="1 2">
    <name type="scientific">Chryseobacterium gleum</name>
    <name type="common">Flavobacterium gleum</name>
    <dbReference type="NCBI Taxonomy" id="250"/>
    <lineage>
        <taxon>Bacteria</taxon>
        <taxon>Pseudomonadati</taxon>
        <taxon>Bacteroidota</taxon>
        <taxon>Flavobacteriia</taxon>
        <taxon>Flavobacteriales</taxon>
        <taxon>Weeksellaceae</taxon>
        <taxon>Chryseobacterium group</taxon>
        <taxon>Chryseobacterium</taxon>
    </lineage>
</organism>
<dbReference type="Proteomes" id="UP000279227">
    <property type="component" value="Chromosome"/>
</dbReference>
<dbReference type="GeneID" id="93023130"/>
<sequence>MKCWICQNNEANSEEHKFKASDIRRQFGKSFDAIYYDGENLHPFNSPKDKLIKFPKVICIDCNNNQTRNADIAYTEFFENTDLINNMIETSNQINYQEIFGNDWKASKMNLYRYFAKHAGCKIMTSNLLDYVDITPLRLFILGQEHISNFYIKIYFNKVTKEFTDYLKHDQKNKYRSNIAFGPTIYIGQGNDTGFAGSIINGSIRIEWFYGNQNHFNKIIDFNTHSDAVEILDTEDFYPKAFKDFQNEDFFSYLNFGKYHLNEETLKNDYQSVFRSLQIG</sequence>
<name>A0A3S4MUB1_CHRGE</name>
<gene>
    <name evidence="1" type="ORF">NCTC11432_04991</name>
</gene>
<protein>
    <submittedName>
        <fullName evidence="1">Uncharacterized protein</fullName>
    </submittedName>
</protein>